<gene>
    <name evidence="5" type="ORF">CVT26_004213</name>
</gene>
<feature type="compositionally biased region" description="Low complexity" evidence="3">
    <location>
        <begin position="76"/>
        <end position="85"/>
    </location>
</feature>
<dbReference type="OrthoDB" id="3863715at2759"/>
<dbReference type="GO" id="GO:0008270">
    <property type="term" value="F:zinc ion binding"/>
    <property type="evidence" value="ECO:0007669"/>
    <property type="project" value="UniProtKB-KW"/>
</dbReference>
<protein>
    <recommendedName>
        <fullName evidence="4">CCHC-type domain-containing protein</fullName>
    </recommendedName>
</protein>
<evidence type="ECO:0000259" key="4">
    <source>
        <dbReference type="PROSITE" id="PS50158"/>
    </source>
</evidence>
<dbReference type="Gene3D" id="4.10.60.10">
    <property type="entry name" value="Zinc finger, CCHC-type"/>
    <property type="match status" value="2"/>
</dbReference>
<feature type="domain" description="CCHC-type" evidence="4">
    <location>
        <begin position="166"/>
        <end position="180"/>
    </location>
</feature>
<reference evidence="5 6" key="1">
    <citation type="journal article" date="2018" name="Evol. Lett.">
        <title>Horizontal gene cluster transfer increased hallucinogenic mushroom diversity.</title>
        <authorList>
            <person name="Reynolds H.T."/>
            <person name="Vijayakumar V."/>
            <person name="Gluck-Thaler E."/>
            <person name="Korotkin H.B."/>
            <person name="Matheny P.B."/>
            <person name="Slot J.C."/>
        </authorList>
    </citation>
    <scope>NUCLEOTIDE SEQUENCE [LARGE SCALE GENOMIC DNA]</scope>
    <source>
        <strain evidence="5 6">SRW20</strain>
    </source>
</reference>
<sequence length="344" mass="36943">MTRVTNFGRKRTYLQAGFSHDNDPVTTQPEASTSTATVQSNTTDAVTDQAVDNDTPAPPAKKKRKRTPKSKRDGYAAQKAAEAAKLNGGVSAEGAPAESLAQPSDGEEREGEASVDAGDTSTSTPKSLSKSAKKKLREQKRKQKIESAKESRRLKRIKQKAAETTCFVCREKGHAAKDCPTTQNGEKPAKVVGICYRCGSTKHSLSKCKKPANPEDPYPYASCFVCNGKGHLASACPQNKAKGIYPNGGCCKMCGSTAHLAKDCDVRKKVTTDPTNLVGTGDAAGADEDDFHLLKRKTTEIDRDEKKEAKVKQMLDIRTGKHSGVVRAFGSVQAPPKKVVVFKG</sequence>
<feature type="region of interest" description="Disordered" evidence="3">
    <location>
        <begin position="1"/>
        <end position="155"/>
    </location>
</feature>
<comment type="caution">
    <text evidence="5">The sequence shown here is derived from an EMBL/GenBank/DDBJ whole genome shotgun (WGS) entry which is preliminary data.</text>
</comment>
<dbReference type="GO" id="GO:0003676">
    <property type="term" value="F:nucleic acid binding"/>
    <property type="evidence" value="ECO:0007669"/>
    <property type="project" value="InterPro"/>
</dbReference>
<dbReference type="InterPro" id="IPR001878">
    <property type="entry name" value="Znf_CCHC"/>
</dbReference>
<organism evidence="5 6">
    <name type="scientific">Gymnopilus dilepis</name>
    <dbReference type="NCBI Taxonomy" id="231916"/>
    <lineage>
        <taxon>Eukaryota</taxon>
        <taxon>Fungi</taxon>
        <taxon>Dikarya</taxon>
        <taxon>Basidiomycota</taxon>
        <taxon>Agaricomycotina</taxon>
        <taxon>Agaricomycetes</taxon>
        <taxon>Agaricomycetidae</taxon>
        <taxon>Agaricales</taxon>
        <taxon>Agaricineae</taxon>
        <taxon>Hymenogastraceae</taxon>
        <taxon>Gymnopilus</taxon>
    </lineage>
</organism>
<dbReference type="AlphaFoldDB" id="A0A409YMX7"/>
<evidence type="ECO:0000313" key="5">
    <source>
        <dbReference type="EMBL" id="PPR04375.1"/>
    </source>
</evidence>
<keyword evidence="2" id="KW-0863">Zinc-finger</keyword>
<feature type="compositionally biased region" description="Basic residues" evidence="3">
    <location>
        <begin position="131"/>
        <end position="143"/>
    </location>
</feature>
<keyword evidence="6" id="KW-1185">Reference proteome</keyword>
<dbReference type="PROSITE" id="PS50158">
    <property type="entry name" value="ZF_CCHC"/>
    <property type="match status" value="2"/>
</dbReference>
<feature type="compositionally biased region" description="Basic residues" evidence="3">
    <location>
        <begin position="60"/>
        <end position="69"/>
    </location>
</feature>
<dbReference type="GO" id="GO:0005730">
    <property type="term" value="C:nucleolus"/>
    <property type="evidence" value="ECO:0007669"/>
    <property type="project" value="TreeGrafter"/>
</dbReference>
<dbReference type="InterPro" id="IPR036875">
    <property type="entry name" value="Znf_CCHC_sf"/>
</dbReference>
<dbReference type="InterPro" id="IPR042246">
    <property type="entry name" value="ZCCHC9"/>
</dbReference>
<evidence type="ECO:0000313" key="6">
    <source>
        <dbReference type="Proteomes" id="UP000284706"/>
    </source>
</evidence>
<dbReference type="Proteomes" id="UP000284706">
    <property type="component" value="Unassembled WGS sequence"/>
</dbReference>
<name>A0A409YMX7_9AGAR</name>
<dbReference type="SUPFAM" id="SSF57756">
    <property type="entry name" value="Retrovirus zinc finger-like domains"/>
    <property type="match status" value="2"/>
</dbReference>
<dbReference type="EMBL" id="NHYE01000633">
    <property type="protein sequence ID" value="PPR04375.1"/>
    <property type="molecule type" value="Genomic_DNA"/>
</dbReference>
<feature type="compositionally biased region" description="Polar residues" evidence="3">
    <location>
        <begin position="24"/>
        <end position="52"/>
    </location>
</feature>
<feature type="domain" description="CCHC-type" evidence="4">
    <location>
        <begin position="223"/>
        <end position="238"/>
    </location>
</feature>
<dbReference type="GO" id="GO:0006397">
    <property type="term" value="P:mRNA processing"/>
    <property type="evidence" value="ECO:0007669"/>
    <property type="project" value="UniProtKB-KW"/>
</dbReference>
<evidence type="ECO:0000256" key="2">
    <source>
        <dbReference type="PROSITE-ProRule" id="PRU00047"/>
    </source>
</evidence>
<dbReference type="InParanoid" id="A0A409YMX7"/>
<dbReference type="PANTHER" id="PTHR46242:SF1">
    <property type="entry name" value="ZINC FINGER CCHC DOMAIN-CONTAINING PROTEIN 9"/>
    <property type="match status" value="1"/>
</dbReference>
<proteinExistence type="predicted"/>
<keyword evidence="2" id="KW-0862">Zinc</keyword>
<evidence type="ECO:0000256" key="3">
    <source>
        <dbReference type="SAM" id="MobiDB-lite"/>
    </source>
</evidence>
<evidence type="ECO:0000256" key="1">
    <source>
        <dbReference type="ARBA" id="ARBA00022664"/>
    </source>
</evidence>
<dbReference type="Pfam" id="PF00098">
    <property type="entry name" value="zf-CCHC"/>
    <property type="match status" value="2"/>
</dbReference>
<keyword evidence="1" id="KW-0507">mRNA processing</keyword>
<dbReference type="STRING" id="231916.A0A409YMX7"/>
<feature type="compositionally biased region" description="Low complexity" evidence="3">
    <location>
        <begin position="120"/>
        <end position="130"/>
    </location>
</feature>
<keyword evidence="2" id="KW-0479">Metal-binding</keyword>
<dbReference type="PANTHER" id="PTHR46242">
    <property type="entry name" value="ZINC FINGER CCHC DOMAIN-CONTAINING PROTEIN 9 ZCCHC9"/>
    <property type="match status" value="1"/>
</dbReference>
<dbReference type="SMART" id="SM00343">
    <property type="entry name" value="ZnF_C2HC"/>
    <property type="match status" value="4"/>
</dbReference>
<accession>A0A409YMX7</accession>